<reference evidence="2 3" key="1">
    <citation type="submission" date="2014-11" db="EMBL/GenBank/DDBJ databases">
        <authorList>
            <person name="Zhu J."/>
            <person name="Qi W."/>
            <person name="Song R."/>
        </authorList>
    </citation>
    <scope>NUCLEOTIDE SEQUENCE [LARGE SCALE GENOMIC DNA]</scope>
</reference>
<evidence type="ECO:0000313" key="3">
    <source>
        <dbReference type="Proteomes" id="UP000041254"/>
    </source>
</evidence>
<accession>A0A0G4EEJ1</accession>
<sequence length="265" mass="29434">MSVSERTAAHEADQAVCLHQPFPFPTAGMIAFDEILKGRGGISSLLPTPFATRLTTAAATTSTHDADQPGEPQPAAAPERVKPPVGLRELVRQKYAEAVNAAGMLATLNREKKRLDVRSVTGEMVRAALKNKTKLNTPQFHCAWCEYLMSVSENVAVQLFVATWNEDPFRLLNNDEEWDKLDRERSLLSGMIRRAAKEEWARLSDAEQRDVRVYRILETDRVLYALLMMKLSSRAKLRVVGSDEDNEKGEKEGEGEGEGGGPPKD</sequence>
<dbReference type="InParanoid" id="A0A0G4EEJ1"/>
<dbReference type="AlphaFoldDB" id="A0A0G4EEJ1"/>
<name>A0A0G4EEJ1_VITBC</name>
<protein>
    <submittedName>
        <fullName evidence="2">Uncharacterized protein</fullName>
    </submittedName>
</protein>
<feature type="compositionally biased region" description="Low complexity" evidence="1">
    <location>
        <begin position="58"/>
        <end position="78"/>
    </location>
</feature>
<dbReference type="Proteomes" id="UP000041254">
    <property type="component" value="Unassembled WGS sequence"/>
</dbReference>
<proteinExistence type="predicted"/>
<evidence type="ECO:0000313" key="2">
    <source>
        <dbReference type="EMBL" id="CEL93794.1"/>
    </source>
</evidence>
<feature type="region of interest" description="Disordered" evidence="1">
    <location>
        <begin position="239"/>
        <end position="265"/>
    </location>
</feature>
<organism evidence="2 3">
    <name type="scientific">Vitrella brassicaformis (strain CCMP3155)</name>
    <dbReference type="NCBI Taxonomy" id="1169540"/>
    <lineage>
        <taxon>Eukaryota</taxon>
        <taxon>Sar</taxon>
        <taxon>Alveolata</taxon>
        <taxon>Colpodellida</taxon>
        <taxon>Vitrellaceae</taxon>
        <taxon>Vitrella</taxon>
    </lineage>
</organism>
<evidence type="ECO:0000256" key="1">
    <source>
        <dbReference type="SAM" id="MobiDB-lite"/>
    </source>
</evidence>
<feature type="region of interest" description="Disordered" evidence="1">
    <location>
        <begin position="58"/>
        <end position="82"/>
    </location>
</feature>
<gene>
    <name evidence="2" type="ORF">Vbra_7131</name>
</gene>
<keyword evidence="3" id="KW-1185">Reference proteome</keyword>
<dbReference type="EMBL" id="CDMY01000189">
    <property type="protein sequence ID" value="CEL93794.1"/>
    <property type="molecule type" value="Genomic_DNA"/>
</dbReference>
<dbReference type="VEuPathDB" id="CryptoDB:Vbra_7131"/>